<evidence type="ECO:0000313" key="8">
    <source>
        <dbReference type="Proteomes" id="UP000323844"/>
    </source>
</evidence>
<keyword evidence="2" id="KW-0813">Transport</keyword>
<name>A0A5C0UJY7_9RICK</name>
<evidence type="ECO:0000256" key="2">
    <source>
        <dbReference type="ARBA" id="ARBA00022448"/>
    </source>
</evidence>
<dbReference type="OrthoDB" id="9802264at2"/>
<dbReference type="GO" id="GO:0016887">
    <property type="term" value="F:ATP hydrolysis activity"/>
    <property type="evidence" value="ECO:0007669"/>
    <property type="project" value="InterPro"/>
</dbReference>
<reference evidence="7 8" key="1">
    <citation type="submission" date="2019-08" db="EMBL/GenBank/DDBJ databases">
        <title>Highly reduced genomes of protist endosymbionts show evolutionary convergence.</title>
        <authorList>
            <person name="George E."/>
            <person name="Husnik F."/>
            <person name="Tashyreva D."/>
            <person name="Prokopchuk G."/>
            <person name="Horak A."/>
            <person name="Kwong W.K."/>
            <person name="Lukes J."/>
            <person name="Keeling P.J."/>
        </authorList>
    </citation>
    <scope>NUCLEOTIDE SEQUENCE [LARGE SCALE GENOMIC DNA]</scope>
    <source>
        <strain evidence="7">1621</strain>
    </source>
</reference>
<dbReference type="EMBL" id="CP043312">
    <property type="protein sequence ID" value="QEK39742.1"/>
    <property type="molecule type" value="Genomic_DNA"/>
</dbReference>
<dbReference type="PANTHER" id="PTHR24220">
    <property type="entry name" value="IMPORT ATP-BINDING PROTEIN"/>
    <property type="match status" value="1"/>
</dbReference>
<dbReference type="Proteomes" id="UP000323844">
    <property type="component" value="Chromosome"/>
</dbReference>
<evidence type="ECO:0000256" key="3">
    <source>
        <dbReference type="ARBA" id="ARBA00022741"/>
    </source>
</evidence>
<dbReference type="InterPro" id="IPR003593">
    <property type="entry name" value="AAA+_ATPase"/>
</dbReference>
<accession>A0A5C0UJY7</accession>
<dbReference type="Gene3D" id="3.40.50.300">
    <property type="entry name" value="P-loop containing nucleotide triphosphate hydrolases"/>
    <property type="match status" value="1"/>
</dbReference>
<organism evidence="7 8">
    <name type="scientific">Candidatus Sneabacter namystus</name>
    <dbReference type="NCBI Taxonomy" id="2601646"/>
    <lineage>
        <taxon>Bacteria</taxon>
        <taxon>Pseudomonadati</taxon>
        <taxon>Pseudomonadota</taxon>
        <taxon>Alphaproteobacteria</taxon>
        <taxon>Rickettsiales</taxon>
        <taxon>Rickettsiaceae</taxon>
        <taxon>Rickettsieae</taxon>
        <taxon>Candidatus Sneabacter</taxon>
    </lineage>
</organism>
<evidence type="ECO:0000256" key="1">
    <source>
        <dbReference type="ARBA" id="ARBA00005417"/>
    </source>
</evidence>
<dbReference type="KEGG" id="snay:FZC37_02275"/>
<keyword evidence="4 7" id="KW-0067">ATP-binding</keyword>
<gene>
    <name evidence="7" type="ORF">FZC37_02275</name>
</gene>
<dbReference type="Pfam" id="PF00005">
    <property type="entry name" value="ABC_tran"/>
    <property type="match status" value="1"/>
</dbReference>
<comment type="similarity">
    <text evidence="1">Belongs to the ABC transporter superfamily.</text>
</comment>
<dbReference type="PANTHER" id="PTHR24220:SF689">
    <property type="entry name" value="LIPOPROTEIN-RELEASING SYSTEM ATP-BINDING PROTEIN LOLD"/>
    <property type="match status" value="1"/>
</dbReference>
<dbReference type="InterPro" id="IPR017911">
    <property type="entry name" value="MacB-like_ATP-bd"/>
</dbReference>
<feature type="domain" description="ABC transporter" evidence="6">
    <location>
        <begin position="4"/>
        <end position="221"/>
    </location>
</feature>
<dbReference type="SUPFAM" id="SSF52540">
    <property type="entry name" value="P-loop containing nucleoside triphosphate hydrolases"/>
    <property type="match status" value="1"/>
</dbReference>
<protein>
    <submittedName>
        <fullName evidence="7">ABC transporter ATP-binding protein</fullName>
    </submittedName>
</protein>
<comment type="function">
    <text evidence="5">Part of an ABC transporter complex. Transmembrane domains (TMD) form a pore in the inner membrane and the ATP-binding domain (NBD) is responsible for energy generation.</text>
</comment>
<dbReference type="CDD" id="cd03255">
    <property type="entry name" value="ABC_MJ0796_LolCDE_FtsE"/>
    <property type="match status" value="1"/>
</dbReference>
<sequence length="221" mass="24140">MHVIQLRDICYKYQGCKDDVLRGINFTLKDKSIVSIMGNSGSGKSTLLSILGAIVSPSSGTVNICGVDVTKLNDDKVTTFRSGNIGYVYQNHCLLKDFSVIENVALPLLLQNVKESKSYDDALSVLKSLNIEYTANRFPSELSGGERQRIAIARAIVNRPKVIVADEPTGSLDESQSVNVFSLLLKLVRLYNISCVVATHNLSLAHMTNVVYNLKDGVLSS</sequence>
<keyword evidence="8" id="KW-1185">Reference proteome</keyword>
<proteinExistence type="inferred from homology"/>
<dbReference type="InterPro" id="IPR017871">
    <property type="entry name" value="ABC_transporter-like_CS"/>
</dbReference>
<dbReference type="AlphaFoldDB" id="A0A5C0UJY7"/>
<dbReference type="RefSeq" id="WP_148952103.1">
    <property type="nucleotide sequence ID" value="NZ_CP043312.1"/>
</dbReference>
<evidence type="ECO:0000259" key="6">
    <source>
        <dbReference type="PROSITE" id="PS50893"/>
    </source>
</evidence>
<dbReference type="SMART" id="SM00382">
    <property type="entry name" value="AAA"/>
    <property type="match status" value="1"/>
</dbReference>
<dbReference type="InterPro" id="IPR015854">
    <property type="entry name" value="ABC_transpr_LolD-like"/>
</dbReference>
<dbReference type="GO" id="GO:0005886">
    <property type="term" value="C:plasma membrane"/>
    <property type="evidence" value="ECO:0007669"/>
    <property type="project" value="TreeGrafter"/>
</dbReference>
<evidence type="ECO:0000313" key="7">
    <source>
        <dbReference type="EMBL" id="QEK39742.1"/>
    </source>
</evidence>
<dbReference type="InterPro" id="IPR027417">
    <property type="entry name" value="P-loop_NTPase"/>
</dbReference>
<evidence type="ECO:0000256" key="5">
    <source>
        <dbReference type="ARBA" id="ARBA00024725"/>
    </source>
</evidence>
<evidence type="ECO:0000256" key="4">
    <source>
        <dbReference type="ARBA" id="ARBA00022840"/>
    </source>
</evidence>
<keyword evidence="3" id="KW-0547">Nucleotide-binding</keyword>
<dbReference type="GO" id="GO:0022857">
    <property type="term" value="F:transmembrane transporter activity"/>
    <property type="evidence" value="ECO:0007669"/>
    <property type="project" value="TreeGrafter"/>
</dbReference>
<dbReference type="GO" id="GO:0005524">
    <property type="term" value="F:ATP binding"/>
    <property type="evidence" value="ECO:0007669"/>
    <property type="project" value="UniProtKB-KW"/>
</dbReference>
<dbReference type="PROSITE" id="PS50893">
    <property type="entry name" value="ABC_TRANSPORTER_2"/>
    <property type="match status" value="1"/>
</dbReference>
<dbReference type="PROSITE" id="PS00211">
    <property type="entry name" value="ABC_TRANSPORTER_1"/>
    <property type="match status" value="1"/>
</dbReference>
<dbReference type="InterPro" id="IPR003439">
    <property type="entry name" value="ABC_transporter-like_ATP-bd"/>
</dbReference>